<comment type="caution">
    <text evidence="1">The sequence shown here is derived from an EMBL/GenBank/DDBJ whole genome shotgun (WGS) entry which is preliminary data.</text>
</comment>
<accession>X1SJQ7</accession>
<reference evidence="1" key="1">
    <citation type="journal article" date="2014" name="Front. Microbiol.">
        <title>High frequency of phylogenetically diverse reductive dehalogenase-homologous genes in deep subseafloor sedimentary metagenomes.</title>
        <authorList>
            <person name="Kawai M."/>
            <person name="Futagami T."/>
            <person name="Toyoda A."/>
            <person name="Takaki Y."/>
            <person name="Nishi S."/>
            <person name="Hori S."/>
            <person name="Arai W."/>
            <person name="Tsubouchi T."/>
            <person name="Morono Y."/>
            <person name="Uchiyama I."/>
            <person name="Ito T."/>
            <person name="Fujiyama A."/>
            <person name="Inagaki F."/>
            <person name="Takami H."/>
        </authorList>
    </citation>
    <scope>NUCLEOTIDE SEQUENCE</scope>
    <source>
        <strain evidence="1">Expedition CK06-06</strain>
    </source>
</reference>
<protein>
    <submittedName>
        <fullName evidence="1">Uncharacterized protein</fullName>
    </submittedName>
</protein>
<sequence>MDILEVALNLLPAPPHIGPPLPLGLDIQWHKPAPWELPLPPRTYVTKVTEDKPHKRRKKT</sequence>
<dbReference type="AlphaFoldDB" id="X1SJQ7"/>
<dbReference type="EMBL" id="BARW01000016">
    <property type="protein sequence ID" value="GAI67989.1"/>
    <property type="molecule type" value="Genomic_DNA"/>
</dbReference>
<organism evidence="1">
    <name type="scientific">marine sediment metagenome</name>
    <dbReference type="NCBI Taxonomy" id="412755"/>
    <lineage>
        <taxon>unclassified sequences</taxon>
        <taxon>metagenomes</taxon>
        <taxon>ecological metagenomes</taxon>
    </lineage>
</organism>
<proteinExistence type="predicted"/>
<name>X1SJQ7_9ZZZZ</name>
<evidence type="ECO:0000313" key="1">
    <source>
        <dbReference type="EMBL" id="GAI67989.1"/>
    </source>
</evidence>
<gene>
    <name evidence="1" type="ORF">S12H4_00210</name>
</gene>